<dbReference type="Pfam" id="PF19326">
    <property type="entry name" value="AMP_deaminase"/>
    <property type="match status" value="1"/>
</dbReference>
<dbReference type="PANTHER" id="PTHR11359">
    <property type="entry name" value="AMP DEAMINASE"/>
    <property type="match status" value="1"/>
</dbReference>
<evidence type="ECO:0000313" key="1">
    <source>
        <dbReference type="EMBL" id="EQD31470.1"/>
    </source>
</evidence>
<reference evidence="1" key="1">
    <citation type="submission" date="2013-08" db="EMBL/GenBank/DDBJ databases">
        <authorList>
            <person name="Mendez C."/>
            <person name="Richter M."/>
            <person name="Ferrer M."/>
            <person name="Sanchez J."/>
        </authorList>
    </citation>
    <scope>NUCLEOTIDE SEQUENCE</scope>
</reference>
<name>T0ZNU6_9ZZZZ</name>
<dbReference type="InterPro" id="IPR032466">
    <property type="entry name" value="Metal_Hydrolase"/>
</dbReference>
<dbReference type="InterPro" id="IPR006329">
    <property type="entry name" value="AMPD"/>
</dbReference>
<organism evidence="1">
    <name type="scientific">mine drainage metagenome</name>
    <dbReference type="NCBI Taxonomy" id="410659"/>
    <lineage>
        <taxon>unclassified sequences</taxon>
        <taxon>metagenomes</taxon>
        <taxon>ecological metagenomes</taxon>
    </lineage>
</organism>
<dbReference type="AlphaFoldDB" id="T0ZNU6"/>
<dbReference type="GO" id="GO:0046033">
    <property type="term" value="P:AMP metabolic process"/>
    <property type="evidence" value="ECO:0007669"/>
    <property type="project" value="TreeGrafter"/>
</dbReference>
<protein>
    <submittedName>
        <fullName evidence="1">AMP deaminase 2</fullName>
    </submittedName>
</protein>
<reference evidence="1" key="2">
    <citation type="journal article" date="2014" name="ISME J.">
        <title>Microbial stratification in low pH oxic and suboxic macroscopic growths along an acid mine drainage.</title>
        <authorList>
            <person name="Mendez-Garcia C."/>
            <person name="Mesa V."/>
            <person name="Sprenger R.R."/>
            <person name="Richter M."/>
            <person name="Diez M.S."/>
            <person name="Solano J."/>
            <person name="Bargiela R."/>
            <person name="Golyshina O.V."/>
            <person name="Manteca A."/>
            <person name="Ramos J.L."/>
            <person name="Gallego J.R."/>
            <person name="Llorente I."/>
            <person name="Martins Dos Santos V.A."/>
            <person name="Jensen O.N."/>
            <person name="Pelaez A.I."/>
            <person name="Sanchez J."/>
            <person name="Ferrer M."/>
        </authorList>
    </citation>
    <scope>NUCLEOTIDE SEQUENCE</scope>
</reference>
<dbReference type="PANTHER" id="PTHR11359:SF0">
    <property type="entry name" value="AMP DEAMINASE"/>
    <property type="match status" value="1"/>
</dbReference>
<dbReference type="GO" id="GO:0005829">
    <property type="term" value="C:cytosol"/>
    <property type="evidence" value="ECO:0007669"/>
    <property type="project" value="TreeGrafter"/>
</dbReference>
<sequence>FDSLNLTVYDLSVDMLNMHADRNTFHRFDKFNAKYNPIGESRLREIFLKSDNHIKGVYFAQILKEVCADLEESKYQQAELR</sequence>
<comment type="caution">
    <text evidence="1">The sequence shown here is derived from an EMBL/GenBank/DDBJ whole genome shotgun (WGS) entry which is preliminary data.</text>
</comment>
<gene>
    <name evidence="1" type="ORF">B1A_19925</name>
</gene>
<dbReference type="SUPFAM" id="SSF51556">
    <property type="entry name" value="Metallo-dependent hydrolases"/>
    <property type="match status" value="1"/>
</dbReference>
<feature type="non-terminal residue" evidence="1">
    <location>
        <position position="1"/>
    </location>
</feature>
<dbReference type="GO" id="GO:0003876">
    <property type="term" value="F:AMP deaminase activity"/>
    <property type="evidence" value="ECO:0007669"/>
    <property type="project" value="InterPro"/>
</dbReference>
<dbReference type="EMBL" id="AUZX01014702">
    <property type="protein sequence ID" value="EQD31470.1"/>
    <property type="molecule type" value="Genomic_DNA"/>
</dbReference>
<accession>T0ZNU6</accession>
<dbReference type="GO" id="GO:0032264">
    <property type="term" value="P:IMP salvage"/>
    <property type="evidence" value="ECO:0007669"/>
    <property type="project" value="InterPro"/>
</dbReference>
<dbReference type="Gene3D" id="4.10.800.20">
    <property type="match status" value="1"/>
</dbReference>
<proteinExistence type="predicted"/>